<evidence type="ECO:0000313" key="23">
    <source>
        <dbReference type="Proteomes" id="UP001324115"/>
    </source>
</evidence>
<dbReference type="GO" id="GO:0008270">
    <property type="term" value="F:zinc ion binding"/>
    <property type="evidence" value="ECO:0007669"/>
    <property type="project" value="UniProtKB-KW"/>
</dbReference>
<dbReference type="PANTHER" id="PTHR10459:SF106">
    <property type="entry name" value="PROTEIN ADP-RIBOSYLTRANSFERASE PARP3"/>
    <property type="match status" value="1"/>
</dbReference>
<dbReference type="Pfam" id="PF00533">
    <property type="entry name" value="BRCT"/>
    <property type="match status" value="1"/>
</dbReference>
<keyword evidence="9" id="KW-0863">Zinc-finger</keyword>
<evidence type="ECO:0000256" key="1">
    <source>
        <dbReference type="ARBA" id="ARBA00000438"/>
    </source>
</evidence>
<dbReference type="PROSITE" id="PS51060">
    <property type="entry name" value="PARP_ALPHA_HD"/>
    <property type="match status" value="1"/>
</dbReference>
<dbReference type="EC" id="2.4.2.-" evidence="16"/>
<dbReference type="GO" id="GO:0016779">
    <property type="term" value="F:nucleotidyltransferase activity"/>
    <property type="evidence" value="ECO:0007669"/>
    <property type="project" value="UniProtKB-KW"/>
</dbReference>
<sequence length="749" mass="84805">MSIHETRSHARASGEEEKVMTRKQKAENKEQEAEQSPKKPKSENENGQPNGKDAAEIAAEFEEFCKAIKEHLSIQQMREILQANGEDSSGPDKFYSEWSSCTFNTKDPPRKQEPIKLPDSVLNSPVSDLLKKYQDPSRRPHRDLVTTDKPFTGMMISLMGHLSRTHDYWRKEIEKHGGKVANSVIGATCLVVSPAERERGGTSKLVEAMERGIRVVSEAWLADSIQKKEAQPFEAYDVVSDLSVDGKGIPWDKQDPSDEALESLSAELKLYGKRGVYKDSKLQEQGGEIFEKDRILYNCAFSLCDLGRGLNDYCVMQLITVPERGLHLYYKKGRVGDDPNAEERHKQWEEVENAVKEFVRLFEEIAGNEFEPWEREKKFQKKPLKFFPIGMDDGIEVRHGGLALRQLGVAVTHCKLEPLVANFMKVLCSQEIYKYALMEIGHDPPDLPIGMVTDFHLKRCEEVLLEFIEKVKSMKETELKAEAVWSDFSQRWFTLMHSTRPFIFRDFQELADDAAAALETVRDITVASHLIEDMSGSTIDDPLSDQYKKLGCSILPLDKDSNDYKMILNYLQKTYEPVKVGDIEYDASVDNIFAVETNAHPSYDEIKKLPNKVLLYFSSLVGTRTSNLLRHLHKGFLPSICHLPVPGYMFGRAIVCSDAAAEAARYGFTAVDRPEGFLVLAIASLGDQITELKSPPEDTKSLQDKKLGVKGLGRKKTDESEHFVWKDDIKVPCGRLVPSEHNDSPLEYN</sequence>
<keyword evidence="23" id="KW-1185">Reference proteome</keyword>
<dbReference type="InterPro" id="IPR036420">
    <property type="entry name" value="BRCT_dom_sf"/>
</dbReference>
<feature type="compositionally biased region" description="Basic and acidic residues" evidence="17">
    <location>
        <begin position="1"/>
        <end position="44"/>
    </location>
</feature>
<dbReference type="Proteomes" id="UP001324115">
    <property type="component" value="Unassembled WGS sequence"/>
</dbReference>
<evidence type="ECO:0000259" key="18">
    <source>
        <dbReference type="PROSITE" id="PS50172"/>
    </source>
</evidence>
<keyword evidence="11 16" id="KW-0520">NAD</keyword>
<dbReference type="SUPFAM" id="SSF142921">
    <property type="entry name" value="WGR domain-like"/>
    <property type="match status" value="1"/>
</dbReference>
<dbReference type="PROSITE" id="PS51977">
    <property type="entry name" value="WGR"/>
    <property type="match status" value="1"/>
</dbReference>
<dbReference type="CDD" id="cd01437">
    <property type="entry name" value="parp_like"/>
    <property type="match status" value="1"/>
</dbReference>
<dbReference type="SMART" id="SM00292">
    <property type="entry name" value="BRCT"/>
    <property type="match status" value="1"/>
</dbReference>
<feature type="domain" description="WGR" evidence="21">
    <location>
        <begin position="286"/>
        <end position="386"/>
    </location>
</feature>
<evidence type="ECO:0000256" key="15">
    <source>
        <dbReference type="ARBA" id="ARBA00024945"/>
    </source>
</evidence>
<comment type="similarity">
    <text evidence="14">Belongs to the ARTD/PARP family.</text>
</comment>
<dbReference type="InterPro" id="IPR012317">
    <property type="entry name" value="Poly(ADP-ribose)pol_cat_dom"/>
</dbReference>
<dbReference type="GO" id="GO:0070212">
    <property type="term" value="P:protein poly-ADP-ribosylation"/>
    <property type="evidence" value="ECO:0007669"/>
    <property type="project" value="TreeGrafter"/>
</dbReference>
<evidence type="ECO:0000256" key="14">
    <source>
        <dbReference type="ARBA" id="ARBA00024347"/>
    </source>
</evidence>
<keyword evidence="5 16" id="KW-0808">Transferase</keyword>
<dbReference type="AlphaFoldDB" id="A0AAN7GGI4"/>
<comment type="caution">
    <text evidence="22">The sequence shown here is derived from an EMBL/GenBank/DDBJ whole genome shotgun (WGS) entry which is preliminary data.</text>
</comment>
<dbReference type="PROSITE" id="PS50172">
    <property type="entry name" value="BRCT"/>
    <property type="match status" value="1"/>
</dbReference>
<keyword evidence="13" id="KW-0539">Nucleus</keyword>
<feature type="region of interest" description="Disordered" evidence="17">
    <location>
        <begin position="1"/>
        <end position="55"/>
    </location>
</feature>
<keyword evidence="12" id="KW-0238">DNA-binding</keyword>
<evidence type="ECO:0000256" key="4">
    <source>
        <dbReference type="ARBA" id="ARBA00022676"/>
    </source>
</evidence>
<feature type="domain" description="PARP alpha-helical" evidence="20">
    <location>
        <begin position="413"/>
        <end position="532"/>
    </location>
</feature>
<dbReference type="Gene3D" id="3.90.228.10">
    <property type="match status" value="1"/>
</dbReference>
<feature type="domain" description="PARP catalytic" evidence="19">
    <location>
        <begin position="541"/>
        <end position="749"/>
    </location>
</feature>
<dbReference type="InterPro" id="IPR036930">
    <property type="entry name" value="WGR_dom_sf"/>
</dbReference>
<dbReference type="InterPro" id="IPR038650">
    <property type="entry name" value="PADR1_C_dom_sf"/>
</dbReference>
<dbReference type="Pfam" id="PF00644">
    <property type="entry name" value="PARP"/>
    <property type="match status" value="1"/>
</dbReference>
<dbReference type="SMART" id="SM00773">
    <property type="entry name" value="WGR"/>
    <property type="match status" value="1"/>
</dbReference>
<feature type="region of interest" description="Disordered" evidence="17">
    <location>
        <begin position="99"/>
        <end position="121"/>
    </location>
</feature>
<dbReference type="GO" id="GO:0006302">
    <property type="term" value="P:double-strand break repair"/>
    <property type="evidence" value="ECO:0007669"/>
    <property type="project" value="TreeGrafter"/>
</dbReference>
<keyword evidence="6" id="KW-0548">Nucleotidyltransferase</keyword>
<comment type="catalytic activity">
    <reaction evidence="1">
        <text>L-aspartyl-[protein] + NAD(+) = 4-O-(ADP-D-ribosyl)-L-aspartyl-[protein] + nicotinamide</text>
        <dbReference type="Rhea" id="RHEA:54424"/>
        <dbReference type="Rhea" id="RHEA-COMP:9867"/>
        <dbReference type="Rhea" id="RHEA-COMP:13832"/>
        <dbReference type="ChEBI" id="CHEBI:17154"/>
        <dbReference type="ChEBI" id="CHEBI:29961"/>
        <dbReference type="ChEBI" id="CHEBI:57540"/>
        <dbReference type="ChEBI" id="CHEBI:138102"/>
    </reaction>
</comment>
<evidence type="ECO:0000256" key="9">
    <source>
        <dbReference type="ARBA" id="ARBA00022771"/>
    </source>
</evidence>
<comment type="subcellular location">
    <subcellularLocation>
        <location evidence="3">Nucleus</location>
    </subcellularLocation>
</comment>
<comment type="function">
    <text evidence="15">Involved in the base excision repair (BER) pathway, by catalyzing the poly(ADP-ribosyl)ation of a limited number of acceptor proteins involved in chromatin architecture and in DNA metabolism. This modification follows DNA damages and appears as an obligatory step in a detection/signaling pathway leading to the reparation of DNA strand breaks.</text>
</comment>
<dbReference type="SUPFAM" id="SSF52113">
    <property type="entry name" value="BRCT domain"/>
    <property type="match status" value="1"/>
</dbReference>
<dbReference type="SUPFAM" id="SSF47587">
    <property type="entry name" value="Domain of poly(ADP-ribose) polymerase"/>
    <property type="match status" value="1"/>
</dbReference>
<evidence type="ECO:0000259" key="19">
    <source>
        <dbReference type="PROSITE" id="PS51059"/>
    </source>
</evidence>
<name>A0AAN7GGI4_QUERU</name>
<evidence type="ECO:0000256" key="2">
    <source>
        <dbReference type="ARBA" id="ARBA00000459"/>
    </source>
</evidence>
<dbReference type="InterPro" id="IPR001357">
    <property type="entry name" value="BRCT_dom"/>
</dbReference>
<accession>A0AAN7GGI4</accession>
<keyword evidence="8" id="KW-0013">ADP-ribosylation</keyword>
<dbReference type="SUPFAM" id="SSF56399">
    <property type="entry name" value="ADP-ribosylation"/>
    <property type="match status" value="1"/>
</dbReference>
<dbReference type="InterPro" id="IPR008893">
    <property type="entry name" value="WGR_domain"/>
</dbReference>
<dbReference type="CDD" id="cd17747">
    <property type="entry name" value="BRCT_PARP1"/>
    <property type="match status" value="1"/>
</dbReference>
<dbReference type="FunFam" id="1.20.142.10:FF:000004">
    <property type="entry name" value="Poly [ADP-ribose] polymerase"/>
    <property type="match status" value="1"/>
</dbReference>
<dbReference type="PROSITE" id="PS51059">
    <property type="entry name" value="PARP_CATALYTIC"/>
    <property type="match status" value="1"/>
</dbReference>
<keyword evidence="10" id="KW-0862">Zinc</keyword>
<dbReference type="GO" id="GO:0003677">
    <property type="term" value="F:DNA binding"/>
    <property type="evidence" value="ECO:0007669"/>
    <property type="project" value="UniProtKB-KW"/>
</dbReference>
<organism evidence="22 23">
    <name type="scientific">Quercus rubra</name>
    <name type="common">Northern red oak</name>
    <name type="synonym">Quercus borealis</name>
    <dbReference type="NCBI Taxonomy" id="3512"/>
    <lineage>
        <taxon>Eukaryota</taxon>
        <taxon>Viridiplantae</taxon>
        <taxon>Streptophyta</taxon>
        <taxon>Embryophyta</taxon>
        <taxon>Tracheophyta</taxon>
        <taxon>Spermatophyta</taxon>
        <taxon>Magnoliopsida</taxon>
        <taxon>eudicotyledons</taxon>
        <taxon>Gunneridae</taxon>
        <taxon>Pentapetalae</taxon>
        <taxon>rosids</taxon>
        <taxon>fabids</taxon>
        <taxon>Fagales</taxon>
        <taxon>Fagaceae</taxon>
        <taxon>Quercus</taxon>
    </lineage>
</organism>
<feature type="compositionally biased region" description="Basic and acidic residues" evidence="17">
    <location>
        <begin position="107"/>
        <end position="116"/>
    </location>
</feature>
<dbReference type="Gene3D" id="2.20.25.630">
    <property type="match status" value="1"/>
</dbReference>
<feature type="domain" description="BRCT" evidence="18">
    <location>
        <begin position="146"/>
        <end position="238"/>
    </location>
</feature>
<evidence type="ECO:0000256" key="11">
    <source>
        <dbReference type="ARBA" id="ARBA00023027"/>
    </source>
</evidence>
<proteinExistence type="inferred from homology"/>
<evidence type="ECO:0000313" key="22">
    <source>
        <dbReference type="EMBL" id="KAK4607760.1"/>
    </source>
</evidence>
<comment type="catalytic activity">
    <reaction evidence="2">
        <text>L-glutamyl-[protein] + NAD(+) = 5-O-(ADP-D-ribosyl)-L-glutamyl-[protein] + nicotinamide</text>
        <dbReference type="Rhea" id="RHEA:58224"/>
        <dbReference type="Rhea" id="RHEA-COMP:10208"/>
        <dbReference type="Rhea" id="RHEA-COMP:15089"/>
        <dbReference type="ChEBI" id="CHEBI:17154"/>
        <dbReference type="ChEBI" id="CHEBI:29973"/>
        <dbReference type="ChEBI" id="CHEBI:57540"/>
        <dbReference type="ChEBI" id="CHEBI:142540"/>
    </reaction>
</comment>
<protein>
    <recommendedName>
        <fullName evidence="16">Poly [ADP-ribose] polymerase</fullName>
        <shortName evidence="16">PARP</shortName>
        <ecNumber evidence="16">2.4.2.-</ecNumber>
    </recommendedName>
</protein>
<evidence type="ECO:0000256" key="16">
    <source>
        <dbReference type="RuleBase" id="RU362114"/>
    </source>
</evidence>
<dbReference type="InterPro" id="IPR036616">
    <property type="entry name" value="Poly(ADP-ribose)pol_reg_dom_sf"/>
</dbReference>
<dbReference type="CDD" id="cd08001">
    <property type="entry name" value="WGR_PARP1_like"/>
    <property type="match status" value="1"/>
</dbReference>
<dbReference type="GO" id="GO:0003950">
    <property type="term" value="F:NAD+ poly-ADP-ribosyltransferase activity"/>
    <property type="evidence" value="ECO:0007669"/>
    <property type="project" value="UniProtKB-UniRule"/>
</dbReference>
<dbReference type="FunFam" id="3.90.228.10:FF:000010">
    <property type="entry name" value="Poly [ADP-ribose] polymerase"/>
    <property type="match status" value="1"/>
</dbReference>
<dbReference type="GO" id="GO:1990404">
    <property type="term" value="F:NAD+-protein mono-ADP-ribosyltransferase activity"/>
    <property type="evidence" value="ECO:0007669"/>
    <property type="project" value="TreeGrafter"/>
</dbReference>
<dbReference type="Gene3D" id="1.20.142.10">
    <property type="entry name" value="Poly(ADP-ribose) polymerase, regulatory domain"/>
    <property type="match status" value="1"/>
</dbReference>
<evidence type="ECO:0000256" key="8">
    <source>
        <dbReference type="ARBA" id="ARBA00022765"/>
    </source>
</evidence>
<keyword evidence="4 16" id="KW-0328">Glycosyltransferase</keyword>
<dbReference type="InterPro" id="IPR049296">
    <property type="entry name" value="PARP1-like_PADR1_N"/>
</dbReference>
<evidence type="ECO:0000259" key="21">
    <source>
        <dbReference type="PROSITE" id="PS51977"/>
    </source>
</evidence>
<evidence type="ECO:0000256" key="5">
    <source>
        <dbReference type="ARBA" id="ARBA00022679"/>
    </source>
</evidence>
<evidence type="ECO:0000256" key="12">
    <source>
        <dbReference type="ARBA" id="ARBA00023125"/>
    </source>
</evidence>
<dbReference type="PANTHER" id="PTHR10459">
    <property type="entry name" value="DNA LIGASE"/>
    <property type="match status" value="1"/>
</dbReference>
<dbReference type="Pfam" id="PF05406">
    <property type="entry name" value="WGR"/>
    <property type="match status" value="1"/>
</dbReference>
<gene>
    <name evidence="22" type="ORF">RGQ29_001543</name>
</gene>
<evidence type="ECO:0000256" key="17">
    <source>
        <dbReference type="SAM" id="MobiDB-lite"/>
    </source>
</evidence>
<dbReference type="EMBL" id="JAXUIC010000001">
    <property type="protein sequence ID" value="KAK4607760.1"/>
    <property type="molecule type" value="Genomic_DNA"/>
</dbReference>
<dbReference type="InterPro" id="IPR050800">
    <property type="entry name" value="ARTD/PARP"/>
</dbReference>
<dbReference type="Pfam" id="PF02877">
    <property type="entry name" value="PARP_reg"/>
    <property type="match status" value="1"/>
</dbReference>
<dbReference type="GO" id="GO:0005730">
    <property type="term" value="C:nucleolus"/>
    <property type="evidence" value="ECO:0007669"/>
    <property type="project" value="TreeGrafter"/>
</dbReference>
<evidence type="ECO:0000259" key="20">
    <source>
        <dbReference type="PROSITE" id="PS51060"/>
    </source>
</evidence>
<evidence type="ECO:0000256" key="10">
    <source>
        <dbReference type="ARBA" id="ARBA00022833"/>
    </source>
</evidence>
<dbReference type="InterPro" id="IPR004102">
    <property type="entry name" value="Poly(ADP-ribose)pol_reg_dom"/>
</dbReference>
<dbReference type="Gene3D" id="3.40.50.10190">
    <property type="entry name" value="BRCT domain"/>
    <property type="match status" value="1"/>
</dbReference>
<dbReference type="Pfam" id="PF21728">
    <property type="entry name" value="PADR1_N"/>
    <property type="match status" value="1"/>
</dbReference>
<reference evidence="22 23" key="1">
    <citation type="journal article" date="2023" name="G3 (Bethesda)">
        <title>A haplotype-resolved chromosome-scale genome for Quercus rubra L. provides insights into the genetics of adaptive traits for red oak species.</title>
        <authorList>
            <person name="Kapoor B."/>
            <person name="Jenkins J."/>
            <person name="Schmutz J."/>
            <person name="Zhebentyayeva T."/>
            <person name="Kuelheim C."/>
            <person name="Coggeshall M."/>
            <person name="Heim C."/>
            <person name="Lasky J.R."/>
            <person name="Leites L."/>
            <person name="Islam-Faridi N."/>
            <person name="Romero-Severson J."/>
            <person name="DeLeo V.L."/>
            <person name="Lucas S.M."/>
            <person name="Lazic D."/>
            <person name="Gailing O."/>
            <person name="Carlson J."/>
            <person name="Staton M."/>
        </authorList>
    </citation>
    <scope>NUCLEOTIDE SEQUENCE [LARGE SCALE GENOMIC DNA]</scope>
    <source>
        <strain evidence="22">Pseudo-F2</strain>
    </source>
</reference>
<evidence type="ECO:0000256" key="7">
    <source>
        <dbReference type="ARBA" id="ARBA00022723"/>
    </source>
</evidence>
<evidence type="ECO:0000256" key="6">
    <source>
        <dbReference type="ARBA" id="ARBA00022695"/>
    </source>
</evidence>
<evidence type="ECO:0000256" key="3">
    <source>
        <dbReference type="ARBA" id="ARBA00004123"/>
    </source>
</evidence>
<evidence type="ECO:0000256" key="13">
    <source>
        <dbReference type="ARBA" id="ARBA00023242"/>
    </source>
</evidence>
<keyword evidence="7" id="KW-0479">Metal-binding</keyword>